<dbReference type="InterPro" id="IPR007345">
    <property type="entry name" value="Polysacch_pyruvyl_Trfase"/>
</dbReference>
<name>A0ABT7UPC7_9FIRM</name>
<dbReference type="EMBL" id="JAUDCL010000007">
    <property type="protein sequence ID" value="MDM8200743.1"/>
    <property type="molecule type" value="Genomic_DNA"/>
</dbReference>
<proteinExistence type="predicted"/>
<organism evidence="2 3">
    <name type="scientific">Allofournierella massiliensis</name>
    <dbReference type="NCBI Taxonomy" id="1650663"/>
    <lineage>
        <taxon>Bacteria</taxon>
        <taxon>Bacillati</taxon>
        <taxon>Bacillota</taxon>
        <taxon>Clostridia</taxon>
        <taxon>Eubacteriales</taxon>
        <taxon>Oscillospiraceae</taxon>
        <taxon>Allofournierella</taxon>
    </lineage>
</organism>
<keyword evidence="2" id="KW-0328">Glycosyltransferase</keyword>
<protein>
    <submittedName>
        <fullName evidence="2">Polysaccharide pyruvyl transferase family protein</fullName>
        <ecNumber evidence="2">2.4.-.-</ecNumber>
    </submittedName>
</protein>
<gene>
    <name evidence="2" type="ORF">QUW08_05450</name>
</gene>
<feature type="domain" description="Polysaccharide pyruvyl transferase" evidence="1">
    <location>
        <begin position="12"/>
        <end position="298"/>
    </location>
</feature>
<evidence type="ECO:0000313" key="3">
    <source>
        <dbReference type="Proteomes" id="UP001529380"/>
    </source>
</evidence>
<keyword evidence="2" id="KW-0808">Transferase</keyword>
<comment type="caution">
    <text evidence="2">The sequence shown here is derived from an EMBL/GenBank/DDBJ whole genome shotgun (WGS) entry which is preliminary data.</text>
</comment>
<dbReference type="Proteomes" id="UP001529380">
    <property type="component" value="Unassembled WGS sequence"/>
</dbReference>
<reference evidence="2 3" key="2">
    <citation type="submission" date="2023-06" db="EMBL/GenBank/DDBJ databases">
        <title>Identification and characterization of horizontal gene transfer across gut microbiota members of farm animals based on homology search.</title>
        <authorList>
            <person name="Schwarzerova J."/>
            <person name="Nykrynova M."/>
            <person name="Jureckova K."/>
            <person name="Cejkova D."/>
            <person name="Rychlik I."/>
        </authorList>
    </citation>
    <scope>NUCLEOTIDE SEQUENCE [LARGE SCALE GENOMIC DNA]</scope>
    <source>
        <strain evidence="2 3">ET340</strain>
    </source>
</reference>
<reference evidence="3" key="1">
    <citation type="submission" date="2023-06" db="EMBL/GenBank/DDBJ databases">
        <title>Identification and characterization of horizontal gene transfer across gut microbiota members of farm animals based on homology search.</title>
        <authorList>
            <person name="Zeman M."/>
            <person name="Kubasova T."/>
            <person name="Jahodarova E."/>
            <person name="Nykrynova M."/>
            <person name="Rychlik I."/>
        </authorList>
    </citation>
    <scope>NUCLEOTIDE SEQUENCE [LARGE SCALE GENOMIC DNA]</scope>
    <source>
        <strain evidence="3">ET340</strain>
    </source>
</reference>
<evidence type="ECO:0000259" key="1">
    <source>
        <dbReference type="Pfam" id="PF04230"/>
    </source>
</evidence>
<dbReference type="EC" id="2.4.-.-" evidence="2"/>
<dbReference type="Pfam" id="PF04230">
    <property type="entry name" value="PS_pyruv_trans"/>
    <property type="match status" value="1"/>
</dbReference>
<keyword evidence="3" id="KW-1185">Reference proteome</keyword>
<reference evidence="2 3" key="3">
    <citation type="submission" date="2023-06" db="EMBL/GenBank/DDBJ databases">
        <authorList>
            <person name="Zeman M."/>
            <person name="Kubasova T."/>
            <person name="Jahodarova E."/>
            <person name="Nykrynova M."/>
            <person name="Rychlik I."/>
        </authorList>
    </citation>
    <scope>NUCLEOTIDE SEQUENCE [LARGE SCALE GENOMIC DNA]</scope>
    <source>
        <strain evidence="2 3">ET340</strain>
    </source>
</reference>
<evidence type="ECO:0000313" key="2">
    <source>
        <dbReference type="EMBL" id="MDM8200743.1"/>
    </source>
</evidence>
<accession>A0ABT7UPC7</accession>
<dbReference type="GO" id="GO:0016757">
    <property type="term" value="F:glycosyltransferase activity"/>
    <property type="evidence" value="ECO:0007669"/>
    <property type="project" value="UniProtKB-KW"/>
</dbReference>
<sequence length="362" mass="41661">MTGTLTFHAPHNYGSSLQSYALQQKIMQLGYKNEIINFRPHAQKTMYSLIDCERLAPGTILKNIDNLIHCRKFLKRKAMFEKFIAQKLKKSDETWLDMKQTEERAEKYSAIICGSDQIWNRGETTRDRSWAYYLDFPYNGRRISYAPSMGNTSEMPEEDKQLELIGKFDFVSVREKPACDYLKSRGINCTQVLDPTLLLDKEEWMKIEEKILVNEPYILFYSINCNRQAALQAVELGKMLGLKVLCPVLHPRLWGTGIQFIEAGPGEFLSLVHHAKFVCTNSFHGTVFSLLYEKPFVSTLNAGHKDDRRTSLLNALNLEKHIIESNEVIDPEKFNCELDKTKLKQLRAASEEFLSKALEGIS</sequence>